<organism evidence="1">
    <name type="scientific">hydrocarbon metagenome</name>
    <dbReference type="NCBI Taxonomy" id="938273"/>
    <lineage>
        <taxon>unclassified sequences</taxon>
        <taxon>metagenomes</taxon>
        <taxon>ecological metagenomes</taxon>
    </lineage>
</organism>
<dbReference type="AlphaFoldDB" id="A0A0W8FJC2"/>
<evidence type="ECO:0000313" key="1">
    <source>
        <dbReference type="EMBL" id="KUG21014.1"/>
    </source>
</evidence>
<dbReference type="EMBL" id="LNQE01001113">
    <property type="protein sequence ID" value="KUG21014.1"/>
    <property type="molecule type" value="Genomic_DNA"/>
</dbReference>
<name>A0A0W8FJC2_9ZZZZ</name>
<gene>
    <name evidence="1" type="ORF">ASZ90_009232</name>
</gene>
<comment type="caution">
    <text evidence="1">The sequence shown here is derived from an EMBL/GenBank/DDBJ whole genome shotgun (WGS) entry which is preliminary data.</text>
</comment>
<protein>
    <submittedName>
        <fullName evidence="1">Uncharacterized protein</fullName>
    </submittedName>
</protein>
<accession>A0A0W8FJC2</accession>
<proteinExistence type="predicted"/>
<reference evidence="1" key="1">
    <citation type="journal article" date="2015" name="Proc. Natl. Acad. Sci. U.S.A.">
        <title>Networks of energetic and metabolic interactions define dynamics in microbial communities.</title>
        <authorList>
            <person name="Embree M."/>
            <person name="Liu J.K."/>
            <person name="Al-Bassam M.M."/>
            <person name="Zengler K."/>
        </authorList>
    </citation>
    <scope>NUCLEOTIDE SEQUENCE</scope>
</reference>
<sequence length="92" mass="10096">MDFLSEIKMGAPLRAGERLLIPISRIVKLQHPGMFAGYASPVAFVVLEGEDEYLVPLAPDADPDKIREEIASLEEELEGERRKYRAGGGTPA</sequence>